<accession>A0A2J9V3G9</accession>
<comment type="caution">
    <text evidence="3">The sequence shown here is derived from an EMBL/GenBank/DDBJ whole genome shotgun (WGS) entry which is preliminary data.</text>
</comment>
<dbReference type="InterPro" id="IPR014795">
    <property type="entry name" value="TacA_1-like"/>
</dbReference>
<dbReference type="Proteomes" id="UP000053748">
    <property type="component" value="Unassembled WGS sequence"/>
</dbReference>
<dbReference type="PANTHER" id="PTHR35401">
    <property type="entry name" value="COPG FAMILY HELIX-TURN-HELIX PROTEIN-RELATED-RELATED"/>
    <property type="match status" value="1"/>
</dbReference>
<evidence type="ECO:0000313" key="3">
    <source>
        <dbReference type="EMBL" id="PNM58306.1"/>
    </source>
</evidence>
<dbReference type="AlphaFoldDB" id="A0A2J9V3G9"/>
<evidence type="ECO:0000256" key="1">
    <source>
        <dbReference type="ARBA" id="ARBA00022649"/>
    </source>
</evidence>
<evidence type="ECO:0000256" key="2">
    <source>
        <dbReference type="ARBA" id="ARBA00049988"/>
    </source>
</evidence>
<keyword evidence="4" id="KW-1185">Reference proteome</keyword>
<organism evidence="3 4">
    <name type="scientific">Vibrio mimicus</name>
    <dbReference type="NCBI Taxonomy" id="674"/>
    <lineage>
        <taxon>Bacteria</taxon>
        <taxon>Pseudomonadati</taxon>
        <taxon>Pseudomonadota</taxon>
        <taxon>Gammaproteobacteria</taxon>
        <taxon>Vibrionales</taxon>
        <taxon>Vibrionaceae</taxon>
        <taxon>Vibrio</taxon>
    </lineage>
</organism>
<dbReference type="PANTHER" id="PTHR35401:SF2">
    <property type="entry name" value="ABC-TYPE TRANSPORT SYSTEM"/>
    <property type="match status" value="1"/>
</dbReference>
<name>A0A2J9V3G9_VIBMI</name>
<dbReference type="Gene3D" id="1.20.5.780">
    <property type="entry name" value="Single helix bin"/>
    <property type="match status" value="1"/>
</dbReference>
<dbReference type="InterPro" id="IPR010985">
    <property type="entry name" value="Ribbon_hlx_hlx"/>
</dbReference>
<reference evidence="3" key="1">
    <citation type="submission" date="2017-12" db="EMBL/GenBank/DDBJ databases">
        <title>FDA dAtabase for Regulatory Grade micrObial Sequences (FDA-ARGOS): Supporting development and validation of Infectious Disease Dx tests.</title>
        <authorList>
            <person name="Hoffmann M."/>
            <person name="Allard M."/>
            <person name="Evans P."/>
            <person name="Brown E."/>
            <person name="Tallon L.J."/>
            <person name="Sadzewicz L."/>
            <person name="Sengamalay N."/>
            <person name="Ott S."/>
            <person name="Godinez A."/>
            <person name="Nagaraj S."/>
            <person name="Vavikolanu K."/>
            <person name="Aluvathingal J."/>
            <person name="Nadendla S."/>
            <person name="Hobson J."/>
            <person name="Sichtig H."/>
        </authorList>
    </citation>
    <scope>NUCLEOTIDE SEQUENCE [LARGE SCALE GENOMIC DNA]</scope>
    <source>
        <strain evidence="3">FDAARGOS_113</strain>
    </source>
</reference>
<gene>
    <name evidence="3" type="ORF">AL544_020735</name>
</gene>
<sequence>MSAALCETKQSARLDLKTNQYVKSQLEEAAGLSGVNLTAFILSAASEKAREVMMFHAQTTLSMTAWNNLNEILENPPKEATPALKALMQRRRTKSGKSI</sequence>
<dbReference type="OrthoDB" id="5297163at2"/>
<keyword evidence="1" id="KW-1277">Toxin-antitoxin system</keyword>
<dbReference type="Pfam" id="PF08681">
    <property type="entry name" value="TacA1"/>
    <property type="match status" value="1"/>
</dbReference>
<dbReference type="SUPFAM" id="SSF47598">
    <property type="entry name" value="Ribbon-helix-helix"/>
    <property type="match status" value="1"/>
</dbReference>
<dbReference type="EMBL" id="LOSJ02000002">
    <property type="protein sequence ID" value="PNM58306.1"/>
    <property type="molecule type" value="Genomic_DNA"/>
</dbReference>
<dbReference type="RefSeq" id="WP_001271343.1">
    <property type="nucleotide sequence ID" value="NZ_CAWMSS010000001.1"/>
</dbReference>
<proteinExistence type="inferred from homology"/>
<dbReference type="GO" id="GO:0006355">
    <property type="term" value="P:regulation of DNA-templated transcription"/>
    <property type="evidence" value="ECO:0007669"/>
    <property type="project" value="InterPro"/>
</dbReference>
<evidence type="ECO:0000313" key="4">
    <source>
        <dbReference type="Proteomes" id="UP000053748"/>
    </source>
</evidence>
<protein>
    <submittedName>
        <fullName evidence="3">DUF1778 domain-containing protein</fullName>
    </submittedName>
</protein>
<comment type="similarity">
    <text evidence="2">Belongs to the TacA antitoxin family.</text>
</comment>